<dbReference type="Gene3D" id="6.10.340.10">
    <property type="match status" value="1"/>
</dbReference>
<keyword evidence="13" id="KW-0812">Transmembrane</keyword>
<dbReference type="SUPFAM" id="SSF55874">
    <property type="entry name" value="ATPase domain of HSP90 chaperone/DNA topoisomerase II/histidine kinase"/>
    <property type="match status" value="1"/>
</dbReference>
<evidence type="ECO:0000256" key="4">
    <source>
        <dbReference type="ARBA" id="ARBA00022475"/>
    </source>
</evidence>
<keyword evidence="10" id="KW-0902">Two-component regulatory system</keyword>
<keyword evidence="13" id="KW-1133">Transmembrane helix</keyword>
<keyword evidence="11 13" id="KW-0472">Membrane</keyword>
<dbReference type="InterPro" id="IPR003594">
    <property type="entry name" value="HATPase_dom"/>
</dbReference>
<reference evidence="17" key="1">
    <citation type="journal article" date="2019" name="Int. J. Syst. Evol. Microbiol.">
        <title>The Global Catalogue of Microorganisms (GCM) 10K type strain sequencing project: providing services to taxonomists for standard genome sequencing and annotation.</title>
        <authorList>
            <consortium name="The Broad Institute Genomics Platform"/>
            <consortium name="The Broad Institute Genome Sequencing Center for Infectious Disease"/>
            <person name="Wu L."/>
            <person name="Ma J."/>
        </authorList>
    </citation>
    <scope>NUCLEOTIDE SEQUENCE [LARGE SCALE GENOMIC DNA]</scope>
    <source>
        <strain evidence="17">TISTR 1827</strain>
    </source>
</reference>
<comment type="subcellular location">
    <subcellularLocation>
        <location evidence="2">Cell membrane</location>
        <topology evidence="2">Multi-pass membrane protein</topology>
    </subcellularLocation>
</comment>
<evidence type="ECO:0000256" key="12">
    <source>
        <dbReference type="SAM" id="Coils"/>
    </source>
</evidence>
<evidence type="ECO:0000256" key="11">
    <source>
        <dbReference type="ARBA" id="ARBA00023136"/>
    </source>
</evidence>
<dbReference type="GO" id="GO:0004673">
    <property type="term" value="F:protein histidine kinase activity"/>
    <property type="evidence" value="ECO:0007669"/>
    <property type="project" value="UniProtKB-EC"/>
</dbReference>
<keyword evidence="8 16" id="KW-0418">Kinase</keyword>
<evidence type="ECO:0000256" key="9">
    <source>
        <dbReference type="ARBA" id="ARBA00022840"/>
    </source>
</evidence>
<evidence type="ECO:0000256" key="1">
    <source>
        <dbReference type="ARBA" id="ARBA00000085"/>
    </source>
</evidence>
<dbReference type="SMART" id="SM00387">
    <property type="entry name" value="HATPase_c"/>
    <property type="match status" value="1"/>
</dbReference>
<dbReference type="SUPFAM" id="SSF158472">
    <property type="entry name" value="HAMP domain-like"/>
    <property type="match status" value="1"/>
</dbReference>
<comment type="caution">
    <text evidence="16">The sequence shown here is derived from an EMBL/GenBank/DDBJ whole genome shotgun (WGS) entry which is preliminary data.</text>
</comment>
<gene>
    <name evidence="16" type="ORF">ACFSW5_01910</name>
</gene>
<dbReference type="InterPro" id="IPR003660">
    <property type="entry name" value="HAMP_dom"/>
</dbReference>
<keyword evidence="7" id="KW-0547">Nucleotide-binding</keyword>
<proteinExistence type="predicted"/>
<dbReference type="Proteomes" id="UP001597493">
    <property type="component" value="Unassembled WGS sequence"/>
</dbReference>
<keyword evidence="9" id="KW-0067">ATP-binding</keyword>
<evidence type="ECO:0000256" key="3">
    <source>
        <dbReference type="ARBA" id="ARBA00012438"/>
    </source>
</evidence>
<feature type="transmembrane region" description="Helical" evidence="13">
    <location>
        <begin position="7"/>
        <end position="26"/>
    </location>
</feature>
<dbReference type="PROSITE" id="PS50109">
    <property type="entry name" value="HIS_KIN"/>
    <property type="match status" value="1"/>
</dbReference>
<comment type="catalytic activity">
    <reaction evidence="1">
        <text>ATP + protein L-histidine = ADP + protein N-phospho-L-histidine.</text>
        <dbReference type="EC" id="2.7.13.3"/>
    </reaction>
</comment>
<dbReference type="InterPro" id="IPR036890">
    <property type="entry name" value="HATPase_C_sf"/>
</dbReference>
<dbReference type="Pfam" id="PF02518">
    <property type="entry name" value="HATPase_c"/>
    <property type="match status" value="1"/>
</dbReference>
<dbReference type="InterPro" id="IPR004358">
    <property type="entry name" value="Sig_transdc_His_kin-like_C"/>
</dbReference>
<evidence type="ECO:0000313" key="17">
    <source>
        <dbReference type="Proteomes" id="UP001597493"/>
    </source>
</evidence>
<keyword evidence="17" id="KW-1185">Reference proteome</keyword>
<sequence>MSIRVKLVVFIPAIILLVNCAAFFIFQSGRNVQESYNAMLERLLTYSQLTAQTELNLSALNLYLNERSSASYEAYINERDELADIADGLPSTHAVPETALALRSYASMIAAFAQQEEAAVQAARDPGSLAYAAKYAEAEKTATYIRAQGSEIIDMELSYYQPFYRRLFAQTERMNQWASALIVTDTVMGILFALWLASGITGPIKRLVRSAKQVSKGYLQTERPAISSRDELGILSDAFSRMLDDLIEQMAKEKNMLETEKLVKELELKALQNQINPHFLFNTLNALSKLALIEGAERTSDLTVTVSNLLRYSLREQNRLVPLRDEVEHCEAYIAVQKARFRDRIAFDQRIEENCLDVEVPPLLLQPLIENAFIHGIEAMESGARIGLNIRKENGDVLIAVSDNGSGMTEETRRALLRAEEGGSALQRPEGKSTGIGTRNVFRRLALLFGREDLVDIESAPGQGTTITIRIPHEGRRNDHVPPADR</sequence>
<evidence type="ECO:0000256" key="2">
    <source>
        <dbReference type="ARBA" id="ARBA00004651"/>
    </source>
</evidence>
<dbReference type="PROSITE" id="PS50885">
    <property type="entry name" value="HAMP"/>
    <property type="match status" value="1"/>
</dbReference>
<dbReference type="InterPro" id="IPR050640">
    <property type="entry name" value="Bact_2-comp_sensor_kinase"/>
</dbReference>
<dbReference type="Pfam" id="PF00672">
    <property type="entry name" value="HAMP"/>
    <property type="match status" value="1"/>
</dbReference>
<dbReference type="Pfam" id="PF06580">
    <property type="entry name" value="His_kinase"/>
    <property type="match status" value="1"/>
</dbReference>
<dbReference type="PANTHER" id="PTHR34220">
    <property type="entry name" value="SENSOR HISTIDINE KINASE YPDA"/>
    <property type="match status" value="1"/>
</dbReference>
<keyword evidence="6 16" id="KW-0808">Transferase</keyword>
<feature type="coiled-coil region" evidence="12">
    <location>
        <begin position="243"/>
        <end position="274"/>
    </location>
</feature>
<dbReference type="CDD" id="cd06225">
    <property type="entry name" value="HAMP"/>
    <property type="match status" value="1"/>
</dbReference>
<evidence type="ECO:0000256" key="8">
    <source>
        <dbReference type="ARBA" id="ARBA00022777"/>
    </source>
</evidence>
<keyword evidence="12" id="KW-0175">Coiled coil</keyword>
<keyword evidence="5" id="KW-0597">Phosphoprotein</keyword>
<dbReference type="InterPro" id="IPR005467">
    <property type="entry name" value="His_kinase_dom"/>
</dbReference>
<organism evidence="16 17">
    <name type="scientific">Paenibacillus thailandensis</name>
    <dbReference type="NCBI Taxonomy" id="393250"/>
    <lineage>
        <taxon>Bacteria</taxon>
        <taxon>Bacillati</taxon>
        <taxon>Bacillota</taxon>
        <taxon>Bacilli</taxon>
        <taxon>Bacillales</taxon>
        <taxon>Paenibacillaceae</taxon>
        <taxon>Paenibacillus</taxon>
    </lineage>
</organism>
<dbReference type="Gene3D" id="3.30.565.10">
    <property type="entry name" value="Histidine kinase-like ATPase, C-terminal domain"/>
    <property type="match status" value="1"/>
</dbReference>
<dbReference type="PRINTS" id="PR00344">
    <property type="entry name" value="BCTRLSENSOR"/>
</dbReference>
<feature type="domain" description="HAMP" evidence="15">
    <location>
        <begin position="198"/>
        <end position="251"/>
    </location>
</feature>
<evidence type="ECO:0000256" key="10">
    <source>
        <dbReference type="ARBA" id="ARBA00023012"/>
    </source>
</evidence>
<evidence type="ECO:0000259" key="14">
    <source>
        <dbReference type="PROSITE" id="PS50109"/>
    </source>
</evidence>
<dbReference type="SMART" id="SM00304">
    <property type="entry name" value="HAMP"/>
    <property type="match status" value="1"/>
</dbReference>
<keyword evidence="4" id="KW-1003">Cell membrane</keyword>
<evidence type="ECO:0000256" key="7">
    <source>
        <dbReference type="ARBA" id="ARBA00022741"/>
    </source>
</evidence>
<dbReference type="InterPro" id="IPR010559">
    <property type="entry name" value="Sig_transdc_His_kin_internal"/>
</dbReference>
<evidence type="ECO:0000259" key="15">
    <source>
        <dbReference type="PROSITE" id="PS50885"/>
    </source>
</evidence>
<evidence type="ECO:0000313" key="16">
    <source>
        <dbReference type="EMBL" id="MFD2659015.1"/>
    </source>
</evidence>
<dbReference type="EMBL" id="JBHUMY010000001">
    <property type="protein sequence ID" value="MFD2659015.1"/>
    <property type="molecule type" value="Genomic_DNA"/>
</dbReference>
<dbReference type="RefSeq" id="WP_379269140.1">
    <property type="nucleotide sequence ID" value="NZ_JBHUGT010000031.1"/>
</dbReference>
<accession>A0ABW5QS96</accession>
<feature type="domain" description="Histidine kinase" evidence="14">
    <location>
        <begin position="297"/>
        <end position="475"/>
    </location>
</feature>
<dbReference type="PANTHER" id="PTHR34220:SF7">
    <property type="entry name" value="SENSOR HISTIDINE KINASE YPDA"/>
    <property type="match status" value="1"/>
</dbReference>
<evidence type="ECO:0000256" key="13">
    <source>
        <dbReference type="SAM" id="Phobius"/>
    </source>
</evidence>
<evidence type="ECO:0000256" key="5">
    <source>
        <dbReference type="ARBA" id="ARBA00022553"/>
    </source>
</evidence>
<name>A0ABW5QS96_9BACL</name>
<protein>
    <recommendedName>
        <fullName evidence="3">histidine kinase</fullName>
        <ecNumber evidence="3">2.7.13.3</ecNumber>
    </recommendedName>
</protein>
<evidence type="ECO:0000256" key="6">
    <source>
        <dbReference type="ARBA" id="ARBA00022679"/>
    </source>
</evidence>
<dbReference type="EC" id="2.7.13.3" evidence="3"/>